<dbReference type="SUPFAM" id="SSF111369">
    <property type="entry name" value="HlyD-like secretion proteins"/>
    <property type="match status" value="1"/>
</dbReference>
<evidence type="ECO:0000313" key="3">
    <source>
        <dbReference type="EMBL" id="MBA4613598.1"/>
    </source>
</evidence>
<comment type="caution">
    <text evidence="3">The sequence shown here is derived from an EMBL/GenBank/DDBJ whole genome shotgun (WGS) entry which is preliminary data.</text>
</comment>
<accession>A0A838XYI9</accession>
<sequence length="268" mass="29189">MALFATTYATDVAAQEESLDLAEFKGTVVPAREVEITPIVSAWLRTITFQPGQMVEEGDPLFEFAKPPAEYRLHLAQAQFDAARAQLLEAIANVKRAKILADRDVVSAVDLEKTVALREIAAANVAQAEANVGLAELGVMQMTQRAPFSGVMSTPLVRENGWQDAGDGDITMAIITQLDPIHVVGKVPYDVYARQATFASDEALIEGIVLSLVLPDGTEYPHEGKLVSGGCTFEEQTQKITVWRAFPNPERSLRPGLRVTVRSRLNAN</sequence>
<dbReference type="Gene3D" id="1.10.287.470">
    <property type="entry name" value="Helix hairpin bin"/>
    <property type="match status" value="1"/>
</dbReference>
<dbReference type="InterPro" id="IPR006143">
    <property type="entry name" value="RND_pump_MFP"/>
</dbReference>
<reference evidence="3 4" key="1">
    <citation type="submission" date="2020-07" db="EMBL/GenBank/DDBJ databases">
        <authorList>
            <person name="Li M."/>
        </authorList>
    </citation>
    <scope>NUCLEOTIDE SEQUENCE [LARGE SCALE GENOMIC DNA]</scope>
    <source>
        <strain evidence="3 4">DSM 23284</strain>
    </source>
</reference>
<dbReference type="GO" id="GO:0022857">
    <property type="term" value="F:transmembrane transporter activity"/>
    <property type="evidence" value="ECO:0007669"/>
    <property type="project" value="InterPro"/>
</dbReference>
<keyword evidence="4" id="KW-1185">Reference proteome</keyword>
<comment type="similarity">
    <text evidence="1">Belongs to the membrane fusion protein (MFP) (TC 8.A.1) family.</text>
</comment>
<name>A0A838XYI9_9HYPH</name>
<dbReference type="GO" id="GO:0046677">
    <property type="term" value="P:response to antibiotic"/>
    <property type="evidence" value="ECO:0007669"/>
    <property type="project" value="TreeGrafter"/>
</dbReference>
<dbReference type="InterPro" id="IPR058626">
    <property type="entry name" value="MdtA-like_b-barrel"/>
</dbReference>
<dbReference type="RefSeq" id="WP_181761797.1">
    <property type="nucleotide sequence ID" value="NZ_BMCR01000005.1"/>
</dbReference>
<dbReference type="Gene3D" id="2.40.50.100">
    <property type="match status" value="1"/>
</dbReference>
<proteinExistence type="inferred from homology"/>
<gene>
    <name evidence="3" type="ORF">H1W37_18220</name>
</gene>
<protein>
    <submittedName>
        <fullName evidence="3">Efflux RND transporter periplasmic adaptor subunit</fullName>
    </submittedName>
</protein>
<evidence type="ECO:0000259" key="2">
    <source>
        <dbReference type="Pfam" id="PF25944"/>
    </source>
</evidence>
<organism evidence="3 4">
    <name type="scientific">Stappia taiwanensis</name>
    <dbReference type="NCBI Taxonomy" id="992267"/>
    <lineage>
        <taxon>Bacteria</taxon>
        <taxon>Pseudomonadati</taxon>
        <taxon>Pseudomonadota</taxon>
        <taxon>Alphaproteobacteria</taxon>
        <taxon>Hyphomicrobiales</taxon>
        <taxon>Stappiaceae</taxon>
        <taxon>Stappia</taxon>
    </lineage>
</organism>
<dbReference type="Proteomes" id="UP000559404">
    <property type="component" value="Unassembled WGS sequence"/>
</dbReference>
<dbReference type="NCBIfam" id="TIGR01730">
    <property type="entry name" value="RND_mfp"/>
    <property type="match status" value="1"/>
</dbReference>
<reference evidence="3 4" key="2">
    <citation type="submission" date="2020-08" db="EMBL/GenBank/DDBJ databases">
        <title>Stappia taiwanensis sp. nov., isolated from a coastal thermal spring.</title>
        <authorList>
            <person name="Kampfer P."/>
        </authorList>
    </citation>
    <scope>NUCLEOTIDE SEQUENCE [LARGE SCALE GENOMIC DNA]</scope>
    <source>
        <strain evidence="3 4">DSM 23284</strain>
    </source>
</reference>
<dbReference type="EMBL" id="JACEON010000021">
    <property type="protein sequence ID" value="MBA4613598.1"/>
    <property type="molecule type" value="Genomic_DNA"/>
</dbReference>
<feature type="domain" description="Multidrug resistance protein MdtA-like beta-barrel" evidence="2">
    <location>
        <begin position="208"/>
        <end position="262"/>
    </location>
</feature>
<dbReference type="Gene3D" id="2.40.30.170">
    <property type="match status" value="1"/>
</dbReference>
<dbReference type="Pfam" id="PF25944">
    <property type="entry name" value="Beta-barrel_RND"/>
    <property type="match status" value="1"/>
</dbReference>
<dbReference type="GO" id="GO:0005886">
    <property type="term" value="C:plasma membrane"/>
    <property type="evidence" value="ECO:0007669"/>
    <property type="project" value="TreeGrafter"/>
</dbReference>
<evidence type="ECO:0000256" key="1">
    <source>
        <dbReference type="ARBA" id="ARBA00009477"/>
    </source>
</evidence>
<dbReference type="AlphaFoldDB" id="A0A838XYI9"/>
<dbReference type="PANTHER" id="PTHR30158">
    <property type="entry name" value="ACRA/E-RELATED COMPONENT OF DRUG EFFLUX TRANSPORTER"/>
    <property type="match status" value="1"/>
</dbReference>
<dbReference type="PANTHER" id="PTHR30158:SF24">
    <property type="entry name" value="HLYD FAMILY SECRETION PROTEIN"/>
    <property type="match status" value="1"/>
</dbReference>
<evidence type="ECO:0000313" key="4">
    <source>
        <dbReference type="Proteomes" id="UP000559404"/>
    </source>
</evidence>